<evidence type="ECO:0000259" key="8">
    <source>
        <dbReference type="Pfam" id="PF01694"/>
    </source>
</evidence>
<dbReference type="EMBL" id="VFPN01000001">
    <property type="protein sequence ID" value="TQM66326.1"/>
    <property type="molecule type" value="Genomic_DNA"/>
</dbReference>
<dbReference type="InterPro" id="IPR035952">
    <property type="entry name" value="Rhomboid-like_sf"/>
</dbReference>
<keyword evidence="10" id="KW-1185">Reference proteome</keyword>
<comment type="subcellular location">
    <subcellularLocation>
        <location evidence="1">Membrane</location>
        <topology evidence="1">Multi-pass membrane protein</topology>
    </subcellularLocation>
</comment>
<evidence type="ECO:0000313" key="10">
    <source>
        <dbReference type="Proteomes" id="UP000318331"/>
    </source>
</evidence>
<dbReference type="InterPro" id="IPR022764">
    <property type="entry name" value="Peptidase_S54_rhomboid_dom"/>
</dbReference>
<evidence type="ECO:0000313" key="9">
    <source>
        <dbReference type="EMBL" id="TQM66326.1"/>
    </source>
</evidence>
<keyword evidence="4" id="KW-0378">Hydrolase</keyword>
<evidence type="ECO:0000256" key="3">
    <source>
        <dbReference type="ARBA" id="ARBA00022692"/>
    </source>
</evidence>
<dbReference type="AlphaFoldDB" id="A0A543I6U1"/>
<evidence type="ECO:0000256" key="4">
    <source>
        <dbReference type="ARBA" id="ARBA00022801"/>
    </source>
</evidence>
<dbReference type="InterPro" id="IPR050925">
    <property type="entry name" value="Rhomboid_protease_S54"/>
</dbReference>
<feature type="transmembrane region" description="Helical" evidence="7">
    <location>
        <begin position="142"/>
        <end position="162"/>
    </location>
</feature>
<feature type="transmembrane region" description="Helical" evidence="7">
    <location>
        <begin position="174"/>
        <end position="190"/>
    </location>
</feature>
<evidence type="ECO:0000256" key="7">
    <source>
        <dbReference type="SAM" id="Phobius"/>
    </source>
</evidence>
<organism evidence="9 10">
    <name type="scientific">Klugiella xanthotipulae</name>
    <dbReference type="NCBI Taxonomy" id="244735"/>
    <lineage>
        <taxon>Bacteria</taxon>
        <taxon>Bacillati</taxon>
        <taxon>Actinomycetota</taxon>
        <taxon>Actinomycetes</taxon>
        <taxon>Micrococcales</taxon>
        <taxon>Microbacteriaceae</taxon>
        <taxon>Klugiella</taxon>
    </lineage>
</organism>
<feature type="transmembrane region" description="Helical" evidence="7">
    <location>
        <begin position="221"/>
        <end position="244"/>
    </location>
</feature>
<reference evidence="9 10" key="1">
    <citation type="submission" date="2019-06" db="EMBL/GenBank/DDBJ databases">
        <title>Sequencing the genomes of 1000 actinobacteria strains.</title>
        <authorList>
            <person name="Klenk H.-P."/>
        </authorList>
    </citation>
    <scope>NUCLEOTIDE SEQUENCE [LARGE SCALE GENOMIC DNA]</scope>
    <source>
        <strain evidence="9 10">DSM 18031</strain>
    </source>
</reference>
<evidence type="ECO:0000256" key="6">
    <source>
        <dbReference type="ARBA" id="ARBA00023136"/>
    </source>
</evidence>
<feature type="transmembrane region" description="Helical" evidence="7">
    <location>
        <begin position="34"/>
        <end position="53"/>
    </location>
</feature>
<gene>
    <name evidence="9" type="ORF">FB466_1165</name>
</gene>
<dbReference type="GO" id="GO:0004252">
    <property type="term" value="F:serine-type endopeptidase activity"/>
    <property type="evidence" value="ECO:0007669"/>
    <property type="project" value="InterPro"/>
</dbReference>
<feature type="domain" description="Peptidase S54 rhomboid" evidence="8">
    <location>
        <begin position="73"/>
        <end position="212"/>
    </location>
</feature>
<feature type="transmembrane region" description="Helical" evidence="7">
    <location>
        <begin position="116"/>
        <end position="136"/>
    </location>
</feature>
<protein>
    <submittedName>
        <fullName evidence="9">Membrane associated rhomboid family serine protease</fullName>
    </submittedName>
</protein>
<feature type="transmembrane region" description="Helical" evidence="7">
    <location>
        <begin position="196"/>
        <end position="214"/>
    </location>
</feature>
<evidence type="ECO:0000256" key="2">
    <source>
        <dbReference type="ARBA" id="ARBA00009045"/>
    </source>
</evidence>
<feature type="transmembrane region" description="Helical" evidence="7">
    <location>
        <begin position="82"/>
        <end position="104"/>
    </location>
</feature>
<keyword evidence="5 7" id="KW-1133">Transmembrane helix</keyword>
<comment type="caution">
    <text evidence="9">The sequence shown here is derived from an EMBL/GenBank/DDBJ whole genome shotgun (WGS) entry which is preliminary data.</text>
</comment>
<dbReference type="Proteomes" id="UP000318331">
    <property type="component" value="Unassembled WGS sequence"/>
</dbReference>
<dbReference type="PANTHER" id="PTHR43731">
    <property type="entry name" value="RHOMBOID PROTEASE"/>
    <property type="match status" value="1"/>
</dbReference>
<dbReference type="Gene3D" id="1.20.1540.10">
    <property type="entry name" value="Rhomboid-like"/>
    <property type="match status" value="1"/>
</dbReference>
<evidence type="ECO:0000256" key="5">
    <source>
        <dbReference type="ARBA" id="ARBA00022989"/>
    </source>
</evidence>
<keyword evidence="9" id="KW-0645">Protease</keyword>
<keyword evidence="6 7" id="KW-0472">Membrane</keyword>
<sequence>MGVICPDCLRQGQQATRRPLGRRLRAVTQNDKPLVTYWIIGICVAVFALQWLIQPFVTQAIWYAPAYGIPGQFEPWRMVTSMFAHSPGFIFHILLNMYSLWIFGRTLELFLGRWRFLALYLVSGFAGSVMVLLSGYLSQDYLLTPVVGASGAIFGLLGAFLVIQRTGGGQTRQLLVLLGINFVITFLPGMNIAWQAHVGGLIGGLVVAAIYMYARKPQQKWLRVGLVAAWAAALIVLSCAYFVVPYTTFWS</sequence>
<dbReference type="Pfam" id="PF01694">
    <property type="entry name" value="Rhomboid"/>
    <property type="match status" value="1"/>
</dbReference>
<dbReference type="SUPFAM" id="SSF144091">
    <property type="entry name" value="Rhomboid-like"/>
    <property type="match status" value="1"/>
</dbReference>
<name>A0A543I6U1_9MICO</name>
<keyword evidence="3 7" id="KW-0812">Transmembrane</keyword>
<evidence type="ECO:0000256" key="1">
    <source>
        <dbReference type="ARBA" id="ARBA00004141"/>
    </source>
</evidence>
<proteinExistence type="inferred from homology"/>
<dbReference type="GO" id="GO:0006508">
    <property type="term" value="P:proteolysis"/>
    <property type="evidence" value="ECO:0007669"/>
    <property type="project" value="UniProtKB-KW"/>
</dbReference>
<accession>A0A543I6U1</accession>
<dbReference type="GO" id="GO:0016020">
    <property type="term" value="C:membrane"/>
    <property type="evidence" value="ECO:0007669"/>
    <property type="project" value="UniProtKB-SubCell"/>
</dbReference>
<comment type="similarity">
    <text evidence="2">Belongs to the peptidase S54 family.</text>
</comment>
<dbReference type="PANTHER" id="PTHR43731:SF14">
    <property type="entry name" value="PRESENILIN-ASSOCIATED RHOMBOID-LIKE PROTEIN, MITOCHONDRIAL"/>
    <property type="match status" value="1"/>
</dbReference>